<dbReference type="Pfam" id="PF20254">
    <property type="entry name" value="DMFA2_C"/>
    <property type="match status" value="1"/>
</dbReference>
<keyword evidence="3" id="KW-1185">Reference proteome</keyword>
<evidence type="ECO:0000313" key="3">
    <source>
        <dbReference type="Proteomes" id="UP000289946"/>
    </source>
</evidence>
<dbReference type="EMBL" id="RDRA01000058">
    <property type="protein sequence ID" value="RXG84567.1"/>
    <property type="molecule type" value="Genomic_DNA"/>
</dbReference>
<dbReference type="InterPro" id="IPR046540">
    <property type="entry name" value="DMFA2_C"/>
</dbReference>
<accession>A0ABY0D891</accession>
<gene>
    <name evidence="2" type="ORF">EAS62_39615</name>
</gene>
<comment type="caution">
    <text evidence="2">The sequence shown here is derived from an EMBL/GenBank/DDBJ whole genome shotgun (WGS) entry which is preliminary data.</text>
</comment>
<protein>
    <recommendedName>
        <fullName evidence="1">N,N-dimethylformamidase beta subunit-like C-terminal domain-containing protein</fullName>
    </recommendedName>
</protein>
<evidence type="ECO:0000259" key="1">
    <source>
        <dbReference type="Pfam" id="PF20254"/>
    </source>
</evidence>
<dbReference type="Gene3D" id="3.40.50.880">
    <property type="match status" value="1"/>
</dbReference>
<sequence>MVAGGDWKPSLELKIESEWRSGVYALRIHDGTDEDWVPFYVRPAAGVRRSKVLFLAPTNTYIAYGNEHRSYIEGEFSMKTGRVQLQDADKYVEAHPEVGLSLYDEHEDGAGVAYVSRLRPLLNFRPFHFNWLTDSYRNFAGDFYLLDWLEHHGIDYDVLTDEDLHVEGLTALKPYNVVITGSHPEYVSERMMDALQEYVDGGGKLMYLGANGFYWATSFHPDFPHVLEVRRGHSGARNYTSLPGEIVHAFTGEQGSLWRHRGRSSHRLTGIGSGAMGWAKAAPYKPSPQAKAAEHAWIFEGVMDDLIGTEGMMLGGAAGDEIDHTDYLDGYGTPPETTVLGTTVGLTNHYQAFIEDLTYVFPGEQGGSENPLVRADMTWLATNGGGAVFSVGSMCWIGCLPINGYKNAVSRVTLNVLNRFIKDR</sequence>
<name>A0ABY0D891_9BRAD</name>
<reference evidence="2 3" key="1">
    <citation type="submission" date="2018-10" db="EMBL/GenBank/DDBJ databases">
        <title>Bradyrhizobium sp. nov., isolated from effective nodules of peanut in China.</title>
        <authorList>
            <person name="Li Y."/>
        </authorList>
    </citation>
    <scope>NUCLEOTIDE SEQUENCE [LARGE SCALE GENOMIC DNA]</scope>
    <source>
        <strain evidence="2 3">CCBAU 51781</strain>
    </source>
</reference>
<proteinExistence type="predicted"/>
<dbReference type="Proteomes" id="UP000289946">
    <property type="component" value="Unassembled WGS sequence"/>
</dbReference>
<organism evidence="2 3">
    <name type="scientific">Bradyrhizobium zhanjiangense</name>
    <dbReference type="NCBI Taxonomy" id="1325107"/>
    <lineage>
        <taxon>Bacteria</taxon>
        <taxon>Pseudomonadati</taxon>
        <taxon>Pseudomonadota</taxon>
        <taxon>Alphaproteobacteria</taxon>
        <taxon>Hyphomicrobiales</taxon>
        <taxon>Nitrobacteraceae</taxon>
        <taxon>Bradyrhizobium</taxon>
    </lineage>
</organism>
<dbReference type="InterPro" id="IPR029062">
    <property type="entry name" value="Class_I_gatase-like"/>
</dbReference>
<evidence type="ECO:0000313" key="2">
    <source>
        <dbReference type="EMBL" id="RXG84567.1"/>
    </source>
</evidence>
<feature type="domain" description="N,N-dimethylformamidase beta subunit-like C-terminal" evidence="1">
    <location>
        <begin position="6"/>
        <end position="406"/>
    </location>
</feature>
<dbReference type="SUPFAM" id="SSF52317">
    <property type="entry name" value="Class I glutamine amidotransferase-like"/>
    <property type="match status" value="1"/>
</dbReference>